<evidence type="ECO:0000313" key="4">
    <source>
        <dbReference type="EMBL" id="ROV96993.1"/>
    </source>
</evidence>
<evidence type="ECO:0000313" key="5">
    <source>
        <dbReference type="Proteomes" id="UP000284375"/>
    </source>
</evidence>
<evidence type="ECO:0000259" key="3">
    <source>
        <dbReference type="Pfam" id="PF22664"/>
    </source>
</evidence>
<evidence type="ECO:0000256" key="2">
    <source>
        <dbReference type="SAM" id="MobiDB-lite"/>
    </source>
</evidence>
<organism evidence="4 5">
    <name type="scientific">Cytospora chrysosperma</name>
    <name type="common">Cytospora canker fungus</name>
    <name type="synonym">Sphaeria chrysosperma</name>
    <dbReference type="NCBI Taxonomy" id="252740"/>
    <lineage>
        <taxon>Eukaryota</taxon>
        <taxon>Fungi</taxon>
        <taxon>Dikarya</taxon>
        <taxon>Ascomycota</taxon>
        <taxon>Pezizomycotina</taxon>
        <taxon>Sordariomycetes</taxon>
        <taxon>Sordariomycetidae</taxon>
        <taxon>Diaporthales</taxon>
        <taxon>Cytosporaceae</taxon>
        <taxon>Cytospora</taxon>
    </lineage>
</organism>
<proteinExistence type="predicted"/>
<dbReference type="PANTHER" id="PTHR31896">
    <property type="entry name" value="FAMILY REGULATORY PROTEIN, PUTATIVE (AFU_ORTHOLOGUE AFUA_3G14730)-RELATED"/>
    <property type="match status" value="1"/>
</dbReference>
<dbReference type="STRING" id="252740.A0A423W103"/>
<accession>A0A423W103</accession>
<feature type="compositionally biased region" description="Basic and acidic residues" evidence="2">
    <location>
        <begin position="215"/>
        <end position="226"/>
    </location>
</feature>
<feature type="region of interest" description="Disordered" evidence="2">
    <location>
        <begin position="215"/>
        <end position="239"/>
    </location>
</feature>
<comment type="caution">
    <text evidence="4">The sequence shown here is derived from an EMBL/GenBank/DDBJ whole genome shotgun (WGS) entry which is preliminary data.</text>
</comment>
<keyword evidence="5" id="KW-1185">Reference proteome</keyword>
<dbReference type="InterPro" id="IPR023213">
    <property type="entry name" value="CAT-like_dom_sf"/>
</dbReference>
<dbReference type="GO" id="GO:0016740">
    <property type="term" value="F:transferase activity"/>
    <property type="evidence" value="ECO:0007669"/>
    <property type="project" value="UniProtKB-KW"/>
</dbReference>
<feature type="domain" description="Trichothecene 3-O-acetyltransferase-like N-terminal" evidence="3">
    <location>
        <begin position="27"/>
        <end position="180"/>
    </location>
</feature>
<dbReference type="EMBL" id="LJZO01000018">
    <property type="protein sequence ID" value="ROV96993.1"/>
    <property type="molecule type" value="Genomic_DNA"/>
</dbReference>
<gene>
    <name evidence="4" type="ORF">VSDG_04082</name>
</gene>
<keyword evidence="1" id="KW-0808">Transferase</keyword>
<dbReference type="OrthoDB" id="1862401at2759"/>
<protein>
    <recommendedName>
        <fullName evidence="3">Trichothecene 3-O-acetyltransferase-like N-terminal domain-containing protein</fullName>
    </recommendedName>
</protein>
<reference evidence="4 5" key="1">
    <citation type="submission" date="2015-09" db="EMBL/GenBank/DDBJ databases">
        <title>Host preference determinants of Valsa canker pathogens revealed by comparative genomics.</title>
        <authorList>
            <person name="Yin Z."/>
            <person name="Huang L."/>
        </authorList>
    </citation>
    <scope>NUCLEOTIDE SEQUENCE [LARGE SCALE GENOMIC DNA]</scope>
    <source>
        <strain evidence="4 5">YSFL</strain>
    </source>
</reference>
<dbReference type="PANTHER" id="PTHR31896:SF64">
    <property type="entry name" value="TRICHOTHECENE 3-O-ACETYLTRANSFERASE"/>
    <property type="match status" value="1"/>
</dbReference>
<dbReference type="InterPro" id="IPR054710">
    <property type="entry name" value="Tri101-like_N"/>
</dbReference>
<dbReference type="Gene3D" id="3.30.559.10">
    <property type="entry name" value="Chloramphenicol acetyltransferase-like domain"/>
    <property type="match status" value="2"/>
</dbReference>
<dbReference type="InterPro" id="IPR051283">
    <property type="entry name" value="Sec_Metabolite_Acyltrans"/>
</dbReference>
<feature type="compositionally biased region" description="Low complexity" evidence="2">
    <location>
        <begin position="230"/>
        <end position="239"/>
    </location>
</feature>
<evidence type="ECO:0000256" key="1">
    <source>
        <dbReference type="ARBA" id="ARBA00022679"/>
    </source>
</evidence>
<dbReference type="Pfam" id="PF22664">
    <property type="entry name" value="TRI-like_N"/>
    <property type="match status" value="1"/>
</dbReference>
<dbReference type="Proteomes" id="UP000284375">
    <property type="component" value="Unassembled WGS sequence"/>
</dbReference>
<name>A0A423W103_CYTCH</name>
<dbReference type="AlphaFoldDB" id="A0A423W103"/>
<sequence length="474" mass="52037">MNATSLSGLLDNFPLDILGQQDRINRLYTQITLCFPVPEVSSDLQTRIDGIIRTLSQGLVQLSTALPWIAGSVVREYDDFKIKPSVPPNNYSRIRINYLDIIPGFPSWEDLSHRLFPFSVLDEDIIAPCKAMVPGGEELPVLLVLANFIQGGLLLTINAQHGCMDMRGQGQVLYLLAKACRGETFTAEEAEVGNMQRVNHIPLLGEDLADCKATAGEDSRRDKAEPTHVSSGSSSASPISQPLPVWTYLAFPSSSLSSLKSLATKTLPADTFVSTDDVLTAFIWKAISRTRQTRLQQQQGYVSPSTTLTRNVDVRRYFGLPSTYPGLVTTATSHTCTLDELVSSQDLGSIASSLRAALNQDSLVLNTRAQATAISRDRNEAGKQSIAATSNPGLDVRVSSWAKEDFYSLDFGPLLGKPECVRRPRFADGAREGLVYFLPKDRDGDIVVGVCLRGEDLERLKEDGEIKLWSRWIG</sequence>